<protein>
    <submittedName>
        <fullName evidence="14">Paired box domain-containing protein</fullName>
    </submittedName>
</protein>
<name>A0AAD4N9J0_9BILA</name>
<keyword evidence="6 9" id="KW-0238">DNA-binding</keyword>
<dbReference type="SMART" id="SM00351">
    <property type="entry name" value="PAX"/>
    <property type="match status" value="1"/>
</dbReference>
<dbReference type="GO" id="GO:0005634">
    <property type="term" value="C:nucleus"/>
    <property type="evidence" value="ECO:0007669"/>
    <property type="project" value="UniProtKB-SubCell"/>
</dbReference>
<comment type="caution">
    <text evidence="14">The sequence shown here is derived from an EMBL/GenBank/DDBJ whole genome shotgun (WGS) entry which is preliminary data.</text>
</comment>
<evidence type="ECO:0000259" key="12">
    <source>
        <dbReference type="PROSITE" id="PS50071"/>
    </source>
</evidence>
<reference evidence="14" key="1">
    <citation type="submission" date="2022-01" db="EMBL/GenBank/DDBJ databases">
        <title>Genome Sequence Resource for Two Populations of Ditylenchus destructor, the Migratory Endoparasitic Phytonematode.</title>
        <authorList>
            <person name="Zhang H."/>
            <person name="Lin R."/>
            <person name="Xie B."/>
        </authorList>
    </citation>
    <scope>NUCLEOTIDE SEQUENCE</scope>
    <source>
        <strain evidence="14">BazhouSP</strain>
    </source>
</reference>
<feature type="region of interest" description="Disordered" evidence="11">
    <location>
        <begin position="333"/>
        <end position="401"/>
    </location>
</feature>
<dbReference type="Gene3D" id="1.10.10.60">
    <property type="entry name" value="Homeodomain-like"/>
    <property type="match status" value="1"/>
</dbReference>
<dbReference type="InterPro" id="IPR036388">
    <property type="entry name" value="WH-like_DNA-bd_sf"/>
</dbReference>
<evidence type="ECO:0000256" key="10">
    <source>
        <dbReference type="RuleBase" id="RU000682"/>
    </source>
</evidence>
<evidence type="ECO:0000256" key="1">
    <source>
        <dbReference type="ARBA" id="ARBA00004123"/>
    </source>
</evidence>
<feature type="domain" description="Paired" evidence="13">
    <location>
        <begin position="49"/>
        <end position="164"/>
    </location>
</feature>
<feature type="compositionally biased region" description="Low complexity" evidence="11">
    <location>
        <begin position="73"/>
        <end position="89"/>
    </location>
</feature>
<accession>A0AAD4N9J0</accession>
<keyword evidence="5" id="KW-0805">Transcription regulation</keyword>
<evidence type="ECO:0000256" key="2">
    <source>
        <dbReference type="ARBA" id="ARBA00005733"/>
    </source>
</evidence>
<dbReference type="Gene3D" id="1.10.10.10">
    <property type="entry name" value="Winged helix-like DNA-binding domain superfamily/Winged helix DNA-binding domain"/>
    <property type="match status" value="1"/>
</dbReference>
<feature type="compositionally biased region" description="Polar residues" evidence="11">
    <location>
        <begin position="93"/>
        <end position="103"/>
    </location>
</feature>
<dbReference type="GO" id="GO:0000981">
    <property type="term" value="F:DNA-binding transcription factor activity, RNA polymerase II-specific"/>
    <property type="evidence" value="ECO:0007669"/>
    <property type="project" value="TreeGrafter"/>
</dbReference>
<comment type="similarity">
    <text evidence="2">Belongs to the paired homeobox family.</text>
</comment>
<evidence type="ECO:0000256" key="11">
    <source>
        <dbReference type="SAM" id="MobiDB-lite"/>
    </source>
</evidence>
<gene>
    <name evidence="14" type="ORF">DdX_05787</name>
</gene>
<evidence type="ECO:0000256" key="5">
    <source>
        <dbReference type="ARBA" id="ARBA00023015"/>
    </source>
</evidence>
<evidence type="ECO:0000256" key="9">
    <source>
        <dbReference type="PROSITE-ProRule" id="PRU00108"/>
    </source>
</evidence>
<evidence type="ECO:0000259" key="13">
    <source>
        <dbReference type="PROSITE" id="PS51057"/>
    </source>
</evidence>
<dbReference type="PANTHER" id="PTHR45636">
    <property type="entry name" value="PAIRED BOX PROTEIN PAX-6-RELATED-RELATED"/>
    <property type="match status" value="1"/>
</dbReference>
<dbReference type="GO" id="GO:0000978">
    <property type="term" value="F:RNA polymerase II cis-regulatory region sequence-specific DNA binding"/>
    <property type="evidence" value="ECO:0007669"/>
    <property type="project" value="TreeGrafter"/>
</dbReference>
<keyword evidence="8 9" id="KW-0539">Nucleus</keyword>
<dbReference type="Proteomes" id="UP001201812">
    <property type="component" value="Unassembled WGS sequence"/>
</dbReference>
<keyword evidence="4" id="KW-0563">Paired box</keyword>
<evidence type="ECO:0000256" key="7">
    <source>
        <dbReference type="ARBA" id="ARBA00023163"/>
    </source>
</evidence>
<dbReference type="InterPro" id="IPR009057">
    <property type="entry name" value="Homeodomain-like_sf"/>
</dbReference>
<feature type="compositionally biased region" description="Basic and acidic residues" evidence="11">
    <location>
        <begin position="480"/>
        <end position="489"/>
    </location>
</feature>
<evidence type="ECO:0000256" key="4">
    <source>
        <dbReference type="ARBA" id="ARBA00022724"/>
    </source>
</evidence>
<evidence type="ECO:0000313" key="15">
    <source>
        <dbReference type="Proteomes" id="UP001201812"/>
    </source>
</evidence>
<dbReference type="InterPro" id="IPR001523">
    <property type="entry name" value="Paired_dom"/>
</dbReference>
<evidence type="ECO:0000256" key="6">
    <source>
        <dbReference type="ARBA" id="ARBA00023125"/>
    </source>
</evidence>
<proteinExistence type="inferred from homology"/>
<comment type="subcellular location">
    <subcellularLocation>
        <location evidence="1 9 10">Nucleus</location>
    </subcellularLocation>
</comment>
<evidence type="ECO:0000256" key="3">
    <source>
        <dbReference type="ARBA" id="ARBA00022473"/>
    </source>
</evidence>
<dbReference type="SMART" id="SM00389">
    <property type="entry name" value="HOX"/>
    <property type="match status" value="1"/>
</dbReference>
<organism evidence="14 15">
    <name type="scientific">Ditylenchus destructor</name>
    <dbReference type="NCBI Taxonomy" id="166010"/>
    <lineage>
        <taxon>Eukaryota</taxon>
        <taxon>Metazoa</taxon>
        <taxon>Ecdysozoa</taxon>
        <taxon>Nematoda</taxon>
        <taxon>Chromadorea</taxon>
        <taxon>Rhabditida</taxon>
        <taxon>Tylenchina</taxon>
        <taxon>Tylenchomorpha</taxon>
        <taxon>Sphaerularioidea</taxon>
        <taxon>Anguinidae</taxon>
        <taxon>Anguininae</taxon>
        <taxon>Ditylenchus</taxon>
    </lineage>
</organism>
<dbReference type="PROSITE" id="PS50071">
    <property type="entry name" value="HOMEOBOX_2"/>
    <property type="match status" value="1"/>
</dbReference>
<dbReference type="PANTHER" id="PTHR45636:SF46">
    <property type="entry name" value="HOMEOBOX DOMAIN-CONTAINING PROTEIN"/>
    <property type="match status" value="1"/>
</dbReference>
<dbReference type="EMBL" id="JAKKPZ010000006">
    <property type="protein sequence ID" value="KAI1720398.1"/>
    <property type="molecule type" value="Genomic_DNA"/>
</dbReference>
<dbReference type="FunFam" id="1.10.10.10:FF:000003">
    <property type="entry name" value="Paired box protein Pax-6"/>
    <property type="match status" value="1"/>
</dbReference>
<keyword evidence="9 10" id="KW-0371">Homeobox</keyword>
<feature type="region of interest" description="Disordered" evidence="11">
    <location>
        <begin position="447"/>
        <end position="489"/>
    </location>
</feature>
<feature type="compositionally biased region" description="Polar residues" evidence="11">
    <location>
        <begin position="333"/>
        <end position="365"/>
    </location>
</feature>
<dbReference type="Pfam" id="PF00292">
    <property type="entry name" value="PAX"/>
    <property type="match status" value="1"/>
</dbReference>
<feature type="region of interest" description="Disordered" evidence="11">
    <location>
        <begin position="73"/>
        <end position="113"/>
    </location>
</feature>
<feature type="domain" description="Homeobox" evidence="12">
    <location>
        <begin position="390"/>
        <end position="450"/>
    </location>
</feature>
<keyword evidence="15" id="KW-1185">Reference proteome</keyword>
<dbReference type="PROSITE" id="PS51057">
    <property type="entry name" value="PAIRED_2"/>
    <property type="match status" value="1"/>
</dbReference>
<evidence type="ECO:0000256" key="8">
    <source>
        <dbReference type="ARBA" id="ARBA00023242"/>
    </source>
</evidence>
<dbReference type="CDD" id="cd00086">
    <property type="entry name" value="homeodomain"/>
    <property type="match status" value="1"/>
</dbReference>
<evidence type="ECO:0000313" key="14">
    <source>
        <dbReference type="EMBL" id="KAI1720398.1"/>
    </source>
</evidence>
<feature type="DNA-binding region" description="Homeobox" evidence="9">
    <location>
        <begin position="392"/>
        <end position="451"/>
    </location>
</feature>
<sequence>MSNSILSLLHSRMCEGISLGRILAFVYSHLDMRGLALAHVEWMFQAKSNNGNMSQEQLLHVWGNRNMRKYGLSHASGGPPFSSSSPLGHSQERFPTNSTNTRHMGSGVGTKPKVATPEVVAKIEQYKRDNPTIFAWEIREKLIDEAVCEQAPSVSSINRILRTRAAERAAEELSLILNAQAVGNEQHPMYNIQDNSNAAKYRSRIEPSTAVTPPMISPSSIFSLTSRSRKHHPVASNFSVNSLSRQIAPPLVNPLIAAPMTTNLGSMLALLAAQQAISSASQQNCDSPINFAAIPPAYLSNSSALHNSAAQAIFFNALVTAMSANAQSTVGDSLPLNSAPGQSTPTSSTFEDASASLLSQHSSPELQKGFSQGHDKESVEGNGQGATFNVGRRSSRSSFTQDQLEALESAFSKSSYPNTEERRELMEKTQISEARIQVWFSNRRAKFRRTQQDQMSSSTEREEQDDNSEDNRQKRKRRFSKVEPRSDSCERIKSIGQQRIKAPLARVGSSGKHQEAMHRHAEQLNGSVNELPAHFFALCPGPTASSHK</sequence>
<dbReference type="SUPFAM" id="SSF46689">
    <property type="entry name" value="Homeodomain-like"/>
    <property type="match status" value="2"/>
</dbReference>
<dbReference type="InterPro" id="IPR001356">
    <property type="entry name" value="HD"/>
</dbReference>
<dbReference type="Pfam" id="PF00046">
    <property type="entry name" value="Homeodomain"/>
    <property type="match status" value="1"/>
</dbReference>
<keyword evidence="7" id="KW-0804">Transcription</keyword>
<dbReference type="InterPro" id="IPR043565">
    <property type="entry name" value="PAX_fam"/>
</dbReference>
<keyword evidence="3" id="KW-0217">Developmental protein</keyword>
<dbReference type="AlphaFoldDB" id="A0AAD4N9J0"/>